<comment type="caution">
    <text evidence="1">The sequence shown here is derived from an EMBL/GenBank/DDBJ whole genome shotgun (WGS) entry which is preliminary data.</text>
</comment>
<accession>A0ACC1HQA0</accession>
<name>A0ACC1HQA0_9FUNG</name>
<sequence length="252" mass="27509">MGQPDLKKYLTASSVANEVLRQTLAVVASGISVHELCSYGDALVQAYAKSVYRKDASMEKGLACPTTVSVNNLIQNYSPNKDKDYILREGDMVKMYALLIQLTPTSTPLLMLVGRTSPTVSDDCMPNTYISGHSEINVHINGFIASSAHTIVINSNPSIPVTDRRADAICAAHFAAEAALRLFKPGNTSADVRRAIQMIAAGFNCHVVDQTYTAQVDQFVLHGLKTFANRTNPEEAHRPITFETDEVYTLDV</sequence>
<gene>
    <name evidence="1" type="ORF">EV182_006199</name>
</gene>
<organism evidence="1 2">
    <name type="scientific">Spiromyces aspiralis</name>
    <dbReference type="NCBI Taxonomy" id="68401"/>
    <lineage>
        <taxon>Eukaryota</taxon>
        <taxon>Fungi</taxon>
        <taxon>Fungi incertae sedis</taxon>
        <taxon>Zoopagomycota</taxon>
        <taxon>Kickxellomycotina</taxon>
        <taxon>Kickxellomycetes</taxon>
        <taxon>Kickxellales</taxon>
        <taxon>Kickxellaceae</taxon>
        <taxon>Spiromyces</taxon>
    </lineage>
</organism>
<evidence type="ECO:0000313" key="2">
    <source>
        <dbReference type="Proteomes" id="UP001145114"/>
    </source>
</evidence>
<keyword evidence="2" id="KW-1185">Reference proteome</keyword>
<dbReference type="Proteomes" id="UP001145114">
    <property type="component" value="Unassembled WGS sequence"/>
</dbReference>
<reference evidence="1" key="1">
    <citation type="submission" date="2022-06" db="EMBL/GenBank/DDBJ databases">
        <title>Phylogenomic reconstructions and comparative analyses of Kickxellomycotina fungi.</title>
        <authorList>
            <person name="Reynolds N.K."/>
            <person name="Stajich J.E."/>
            <person name="Barry K."/>
            <person name="Grigoriev I.V."/>
            <person name="Crous P."/>
            <person name="Smith M.E."/>
        </authorList>
    </citation>
    <scope>NUCLEOTIDE SEQUENCE</scope>
    <source>
        <strain evidence="1">RSA 2271</strain>
    </source>
</reference>
<protein>
    <submittedName>
        <fullName evidence="1">Uncharacterized protein</fullName>
    </submittedName>
</protein>
<evidence type="ECO:0000313" key="1">
    <source>
        <dbReference type="EMBL" id="KAJ1677427.1"/>
    </source>
</evidence>
<proteinExistence type="predicted"/>
<dbReference type="EMBL" id="JAMZIH010002468">
    <property type="protein sequence ID" value="KAJ1677427.1"/>
    <property type="molecule type" value="Genomic_DNA"/>
</dbReference>
<feature type="non-terminal residue" evidence="1">
    <location>
        <position position="252"/>
    </location>
</feature>